<evidence type="ECO:0000313" key="2">
    <source>
        <dbReference type="EMBL" id="KAH7112348.1"/>
    </source>
</evidence>
<evidence type="ECO:0000313" key="3">
    <source>
        <dbReference type="Proteomes" id="UP000738349"/>
    </source>
</evidence>
<feature type="chain" id="PRO_5040180542" evidence="1">
    <location>
        <begin position="19"/>
        <end position="175"/>
    </location>
</feature>
<protein>
    <submittedName>
        <fullName evidence="2">Uncharacterized protein</fullName>
    </submittedName>
</protein>
<keyword evidence="1" id="KW-0732">Signal</keyword>
<dbReference type="AlphaFoldDB" id="A0A9P9D447"/>
<proteinExistence type="predicted"/>
<dbReference type="EMBL" id="JAGMUV010000038">
    <property type="protein sequence ID" value="KAH7112348.1"/>
    <property type="molecule type" value="Genomic_DNA"/>
</dbReference>
<feature type="signal peptide" evidence="1">
    <location>
        <begin position="1"/>
        <end position="18"/>
    </location>
</feature>
<comment type="caution">
    <text evidence="2">The sequence shown here is derived from an EMBL/GenBank/DDBJ whole genome shotgun (WGS) entry which is preliminary data.</text>
</comment>
<sequence>MKLLLAFLISSLVALVSAVAIDTDLANAKRELDEITTRDNAEVFAITEDNKLVVTVDGSVEGTLVLTEDQDGEECPFVLALSYTFYDPHTNEAGKLTVKIFDADGNEISLDEFLDDDDENNEKRWLPVAVRVLRMLAPVIRRWGSRALKFFRCVGLDARLIGCAQQVSLPFTNLQ</sequence>
<accession>A0A9P9D447</accession>
<dbReference type="OrthoDB" id="5129868at2759"/>
<evidence type="ECO:0000256" key="1">
    <source>
        <dbReference type="SAM" id="SignalP"/>
    </source>
</evidence>
<gene>
    <name evidence="2" type="ORF">EDB81DRAFT_922892</name>
</gene>
<name>A0A9P9D447_9HYPO</name>
<dbReference type="Proteomes" id="UP000738349">
    <property type="component" value="Unassembled WGS sequence"/>
</dbReference>
<reference evidence="2" key="1">
    <citation type="journal article" date="2021" name="Nat. Commun.">
        <title>Genetic determinants of endophytism in the Arabidopsis root mycobiome.</title>
        <authorList>
            <person name="Mesny F."/>
            <person name="Miyauchi S."/>
            <person name="Thiergart T."/>
            <person name="Pickel B."/>
            <person name="Atanasova L."/>
            <person name="Karlsson M."/>
            <person name="Huettel B."/>
            <person name="Barry K.W."/>
            <person name="Haridas S."/>
            <person name="Chen C."/>
            <person name="Bauer D."/>
            <person name="Andreopoulos W."/>
            <person name="Pangilinan J."/>
            <person name="LaButti K."/>
            <person name="Riley R."/>
            <person name="Lipzen A."/>
            <person name="Clum A."/>
            <person name="Drula E."/>
            <person name="Henrissat B."/>
            <person name="Kohler A."/>
            <person name="Grigoriev I.V."/>
            <person name="Martin F.M."/>
            <person name="Hacquard S."/>
        </authorList>
    </citation>
    <scope>NUCLEOTIDE SEQUENCE</scope>
    <source>
        <strain evidence="2">MPI-CAGE-AT-0147</strain>
    </source>
</reference>
<keyword evidence="3" id="KW-1185">Reference proteome</keyword>
<organism evidence="2 3">
    <name type="scientific">Dactylonectria macrodidyma</name>
    <dbReference type="NCBI Taxonomy" id="307937"/>
    <lineage>
        <taxon>Eukaryota</taxon>
        <taxon>Fungi</taxon>
        <taxon>Dikarya</taxon>
        <taxon>Ascomycota</taxon>
        <taxon>Pezizomycotina</taxon>
        <taxon>Sordariomycetes</taxon>
        <taxon>Hypocreomycetidae</taxon>
        <taxon>Hypocreales</taxon>
        <taxon>Nectriaceae</taxon>
        <taxon>Dactylonectria</taxon>
    </lineage>
</organism>